<keyword evidence="8 11" id="KW-0472">Membrane</keyword>
<evidence type="ECO:0000256" key="3">
    <source>
        <dbReference type="ARBA" id="ARBA00022692"/>
    </source>
</evidence>
<sequence>MKISFLICCLIILAASKLTVYNPQKLKKKVDKENGGSIKFSIANFGHTPYGHSIIGNVWYSEEDKSGCEELKMNITAEGDPDAYPSPIVLVERGNCTFVKKVRNVEHAGGSLAIIIDDKPGEMMDHIIMVDDGTGAGINIPSMLISTKDGELLKNQLSLCKEEGTKSCVSLIATFDLPHPDDRVEYDFWYSSSSDQAIDFLVDFDRFNQKFKKDVLFTPRIVTWPCLNCDDEFKTNNCFGNGKYCAFNLENPLNNGKEVLYENLREKCLYSKLKNQGKEQDWWNYMHYVHANCRHDINQDCSKNGIESIGVDFSSIDTCVEESFIGDDHGKSVNQILDIENKDWNTNGPHIFPAIVINKVAYRGFLTPENIFQAICEGFKNAPKECKSVRHNEEVPTNGISIRTTIIVIAAILVCNLILLMLYRRYHKKEMQSEVKMAAHSAVSQYFAIRNSERELESQDLST</sequence>
<dbReference type="PANTHER" id="PTHR22702:SF1">
    <property type="entry name" value="PROTEASE-ASSOCIATED DOMAIN-CONTAINING PROTEIN 1"/>
    <property type="match status" value="1"/>
</dbReference>
<gene>
    <name evidence="15" type="ORF">ECRASSUSDP1_LOCUS2233</name>
</gene>
<feature type="transmembrane region" description="Helical" evidence="11">
    <location>
        <begin position="400"/>
        <end position="423"/>
    </location>
</feature>
<evidence type="ECO:0000256" key="10">
    <source>
        <dbReference type="ARBA" id="ARBA00037847"/>
    </source>
</evidence>
<dbReference type="AlphaFoldDB" id="A0AAD1U2M0"/>
<reference evidence="15" key="1">
    <citation type="submission" date="2023-07" db="EMBL/GenBank/DDBJ databases">
        <authorList>
            <consortium name="AG Swart"/>
            <person name="Singh M."/>
            <person name="Singh A."/>
            <person name="Seah K."/>
            <person name="Emmerich C."/>
        </authorList>
    </citation>
    <scope>NUCLEOTIDE SEQUENCE</scope>
    <source>
        <strain evidence="15">DP1</strain>
    </source>
</reference>
<evidence type="ECO:0000256" key="4">
    <source>
        <dbReference type="ARBA" id="ARBA00022729"/>
    </source>
</evidence>
<keyword evidence="5" id="KW-0677">Repeat</keyword>
<evidence type="ECO:0000256" key="6">
    <source>
        <dbReference type="ARBA" id="ARBA00022837"/>
    </source>
</evidence>
<evidence type="ECO:0000256" key="9">
    <source>
        <dbReference type="ARBA" id="ARBA00023180"/>
    </source>
</evidence>
<feature type="signal peptide" evidence="12">
    <location>
        <begin position="1"/>
        <end position="16"/>
    </location>
</feature>
<accession>A0AAD1U2M0</accession>
<dbReference type="SUPFAM" id="SSF52025">
    <property type="entry name" value="PA domain"/>
    <property type="match status" value="1"/>
</dbReference>
<evidence type="ECO:0000256" key="2">
    <source>
        <dbReference type="ARBA" id="ARBA00022536"/>
    </source>
</evidence>
<dbReference type="InterPro" id="IPR046450">
    <property type="entry name" value="PA_dom_sf"/>
</dbReference>
<protein>
    <submittedName>
        <fullName evidence="15">Uncharacterized protein</fullName>
    </submittedName>
</protein>
<keyword evidence="4 12" id="KW-0732">Signal</keyword>
<proteinExistence type="predicted"/>
<keyword evidence="7 11" id="KW-1133">Transmembrane helix</keyword>
<keyword evidence="2" id="KW-0245">EGF-like domain</keyword>
<dbReference type="GO" id="GO:0016020">
    <property type="term" value="C:membrane"/>
    <property type="evidence" value="ECO:0007669"/>
    <property type="project" value="UniProtKB-SubCell"/>
</dbReference>
<keyword evidence="16" id="KW-1185">Reference proteome</keyword>
<dbReference type="Proteomes" id="UP001295684">
    <property type="component" value="Unassembled WGS sequence"/>
</dbReference>
<feature type="domain" description="PA" evidence="13">
    <location>
        <begin position="64"/>
        <end position="153"/>
    </location>
</feature>
<evidence type="ECO:0000313" key="16">
    <source>
        <dbReference type="Proteomes" id="UP001295684"/>
    </source>
</evidence>
<name>A0AAD1U2M0_EUPCR</name>
<evidence type="ECO:0000313" key="15">
    <source>
        <dbReference type="EMBL" id="CAI2360925.1"/>
    </source>
</evidence>
<dbReference type="PANTHER" id="PTHR22702">
    <property type="entry name" value="PROTEASE-ASSOCIATED DOMAIN-CONTAINING PROTEIN"/>
    <property type="match status" value="1"/>
</dbReference>
<keyword evidence="9" id="KW-0325">Glycoprotein</keyword>
<evidence type="ECO:0000256" key="7">
    <source>
        <dbReference type="ARBA" id="ARBA00022989"/>
    </source>
</evidence>
<dbReference type="InterPro" id="IPR056858">
    <property type="entry name" value="VSR_TRX"/>
</dbReference>
<dbReference type="Gene3D" id="3.50.30.30">
    <property type="match status" value="1"/>
</dbReference>
<evidence type="ECO:0000256" key="11">
    <source>
        <dbReference type="SAM" id="Phobius"/>
    </source>
</evidence>
<dbReference type="InterPro" id="IPR003137">
    <property type="entry name" value="PA_domain"/>
</dbReference>
<evidence type="ECO:0000259" key="13">
    <source>
        <dbReference type="Pfam" id="PF02225"/>
    </source>
</evidence>
<keyword evidence="6" id="KW-0106">Calcium</keyword>
<feature type="domain" description="Vacuolar sorting receptor thioredoxin-like" evidence="14">
    <location>
        <begin position="184"/>
        <end position="376"/>
    </location>
</feature>
<evidence type="ECO:0000256" key="5">
    <source>
        <dbReference type="ARBA" id="ARBA00022737"/>
    </source>
</evidence>
<dbReference type="GO" id="GO:0012505">
    <property type="term" value="C:endomembrane system"/>
    <property type="evidence" value="ECO:0007669"/>
    <property type="project" value="UniProtKB-SubCell"/>
</dbReference>
<evidence type="ECO:0000256" key="12">
    <source>
        <dbReference type="SAM" id="SignalP"/>
    </source>
</evidence>
<feature type="chain" id="PRO_5041946698" evidence="12">
    <location>
        <begin position="17"/>
        <end position="463"/>
    </location>
</feature>
<evidence type="ECO:0000256" key="1">
    <source>
        <dbReference type="ARBA" id="ARBA00004479"/>
    </source>
</evidence>
<comment type="caution">
    <text evidence="15">The sequence shown here is derived from an EMBL/GenBank/DDBJ whole genome shotgun (WGS) entry which is preliminary data.</text>
</comment>
<dbReference type="Pfam" id="PF02225">
    <property type="entry name" value="PA"/>
    <property type="match status" value="1"/>
</dbReference>
<evidence type="ECO:0000256" key="8">
    <source>
        <dbReference type="ARBA" id="ARBA00023136"/>
    </source>
</evidence>
<dbReference type="Pfam" id="PF25011">
    <property type="entry name" value="VSR_TRX"/>
    <property type="match status" value="1"/>
</dbReference>
<organism evidence="15 16">
    <name type="scientific">Euplotes crassus</name>
    <dbReference type="NCBI Taxonomy" id="5936"/>
    <lineage>
        <taxon>Eukaryota</taxon>
        <taxon>Sar</taxon>
        <taxon>Alveolata</taxon>
        <taxon>Ciliophora</taxon>
        <taxon>Intramacronucleata</taxon>
        <taxon>Spirotrichea</taxon>
        <taxon>Hypotrichia</taxon>
        <taxon>Euplotida</taxon>
        <taxon>Euplotidae</taxon>
        <taxon>Moneuplotes</taxon>
    </lineage>
</organism>
<dbReference type="EMBL" id="CAMPGE010002119">
    <property type="protein sequence ID" value="CAI2360925.1"/>
    <property type="molecule type" value="Genomic_DNA"/>
</dbReference>
<keyword evidence="3 11" id="KW-0812">Transmembrane</keyword>
<evidence type="ECO:0000259" key="14">
    <source>
        <dbReference type="Pfam" id="PF25011"/>
    </source>
</evidence>
<comment type="subcellular location">
    <subcellularLocation>
        <location evidence="10">Endomembrane system</location>
        <topology evidence="10">Single-pass membrane protein</topology>
    </subcellularLocation>
    <subcellularLocation>
        <location evidence="1">Membrane</location>
        <topology evidence="1">Single-pass type I membrane protein</topology>
    </subcellularLocation>
</comment>